<comment type="similarity">
    <text evidence="6">Belongs to the pseudouridine-5'-phosphate glycosidase family.</text>
</comment>
<dbReference type="InterPro" id="IPR022830">
    <property type="entry name" value="Indigdn_synthA-like"/>
</dbReference>
<keyword evidence="4 6" id="KW-0456">Lyase</keyword>
<reference evidence="7 8" key="1">
    <citation type="submission" date="2023-07" db="EMBL/GenBank/DDBJ databases">
        <title>Sorghum-associated microbial communities from plants grown in Nebraska, USA.</title>
        <authorList>
            <person name="Schachtman D."/>
        </authorList>
    </citation>
    <scope>NUCLEOTIDE SEQUENCE [LARGE SCALE GENOMIC DNA]</scope>
    <source>
        <strain evidence="7 8">BE211</strain>
    </source>
</reference>
<keyword evidence="2 6" id="KW-0378">Hydrolase</keyword>
<dbReference type="Proteomes" id="UP001258181">
    <property type="component" value="Unassembled WGS sequence"/>
</dbReference>
<comment type="caution">
    <text evidence="7">The sequence shown here is derived from an EMBL/GenBank/DDBJ whole genome shotgun (WGS) entry which is preliminary data.</text>
</comment>
<comment type="subunit">
    <text evidence="6">Homotrimer.</text>
</comment>
<dbReference type="EC" id="4.2.1.70" evidence="6"/>
<feature type="binding site" evidence="6">
    <location>
        <position position="141"/>
    </location>
    <ligand>
        <name>Mn(2+)</name>
        <dbReference type="ChEBI" id="CHEBI:29035"/>
    </ligand>
</feature>
<accession>A0ABU1U444</accession>
<organism evidence="7 8">
    <name type="scientific">Fictibacillus barbaricus</name>
    <dbReference type="NCBI Taxonomy" id="182136"/>
    <lineage>
        <taxon>Bacteria</taxon>
        <taxon>Bacillati</taxon>
        <taxon>Bacillota</taxon>
        <taxon>Bacilli</taxon>
        <taxon>Bacillales</taxon>
        <taxon>Fictibacillaceae</taxon>
        <taxon>Fictibacillus</taxon>
    </lineage>
</organism>
<keyword evidence="1 6" id="KW-0479">Metal-binding</keyword>
<evidence type="ECO:0000313" key="8">
    <source>
        <dbReference type="Proteomes" id="UP001258181"/>
    </source>
</evidence>
<evidence type="ECO:0000256" key="3">
    <source>
        <dbReference type="ARBA" id="ARBA00023211"/>
    </source>
</evidence>
<feature type="binding site" evidence="6">
    <location>
        <position position="109"/>
    </location>
    <ligand>
        <name>substrate</name>
    </ligand>
</feature>
<feature type="active site" description="Proton donor" evidence="6">
    <location>
        <position position="28"/>
    </location>
</feature>
<dbReference type="Gene3D" id="3.40.1790.10">
    <property type="entry name" value="Indigoidine synthase domain"/>
    <property type="match status" value="1"/>
</dbReference>
<evidence type="ECO:0000256" key="5">
    <source>
        <dbReference type="ARBA" id="ARBA00023295"/>
    </source>
</evidence>
<dbReference type="InterPro" id="IPR007342">
    <property type="entry name" value="PsuG"/>
</dbReference>
<feature type="binding site" evidence="6">
    <location>
        <position position="89"/>
    </location>
    <ligand>
        <name>substrate</name>
    </ligand>
</feature>
<name>A0ABU1U444_9BACL</name>
<evidence type="ECO:0000256" key="6">
    <source>
        <dbReference type="HAMAP-Rule" id="MF_01876"/>
    </source>
</evidence>
<proteinExistence type="inferred from homology"/>
<dbReference type="EMBL" id="JAVDWA010000006">
    <property type="protein sequence ID" value="MDR7074223.1"/>
    <property type="molecule type" value="Genomic_DNA"/>
</dbReference>
<comment type="function">
    <text evidence="6">Catalyzes the reversible cleavage of pseudouridine 5'-phosphate (PsiMP) to ribose 5-phosphate and uracil. Functions biologically in the cleavage direction, as part of a pseudouridine degradation pathway.</text>
</comment>
<evidence type="ECO:0000256" key="4">
    <source>
        <dbReference type="ARBA" id="ARBA00023239"/>
    </source>
</evidence>
<comment type="cofactor">
    <cofactor evidence="6">
        <name>Mn(2+)</name>
        <dbReference type="ChEBI" id="CHEBI:29035"/>
    </cofactor>
    <text evidence="6">Binds 1 Mn(2+) ion per subunit.</text>
</comment>
<dbReference type="HAMAP" id="MF_01876">
    <property type="entry name" value="PsiMP_glycosidase"/>
    <property type="match status" value="1"/>
</dbReference>
<dbReference type="Pfam" id="PF04227">
    <property type="entry name" value="Indigoidine_A"/>
    <property type="match status" value="1"/>
</dbReference>
<evidence type="ECO:0000313" key="7">
    <source>
        <dbReference type="EMBL" id="MDR7074223.1"/>
    </source>
</evidence>
<keyword evidence="8" id="KW-1185">Reference proteome</keyword>
<gene>
    <name evidence="6" type="primary">psuG</name>
    <name evidence="7" type="ORF">J2X07_003218</name>
</gene>
<feature type="active site" description="Nucleophile" evidence="6">
    <location>
        <position position="162"/>
    </location>
</feature>
<dbReference type="PANTHER" id="PTHR42909">
    <property type="entry name" value="ZGC:136858"/>
    <property type="match status" value="1"/>
</dbReference>
<dbReference type="SUPFAM" id="SSF110581">
    <property type="entry name" value="Indigoidine synthase A-like"/>
    <property type="match status" value="1"/>
</dbReference>
<keyword evidence="3 6" id="KW-0464">Manganese</keyword>
<evidence type="ECO:0000256" key="1">
    <source>
        <dbReference type="ARBA" id="ARBA00022723"/>
    </source>
</evidence>
<protein>
    <recommendedName>
        <fullName evidence="6">Pseudouridine-5'-phosphate glycosidase</fullName>
        <shortName evidence="6">PsiMP glycosidase</shortName>
        <ecNumber evidence="6">4.2.1.70</ecNumber>
    </recommendedName>
</protein>
<keyword evidence="5 6" id="KW-0326">Glycosidase</keyword>
<dbReference type="PANTHER" id="PTHR42909:SF1">
    <property type="entry name" value="CARBOHYDRATE KINASE PFKB DOMAIN-CONTAINING PROTEIN"/>
    <property type="match status" value="1"/>
</dbReference>
<feature type="binding site" evidence="6">
    <location>
        <begin position="143"/>
        <end position="145"/>
    </location>
    <ligand>
        <name>substrate</name>
    </ligand>
</feature>
<comment type="catalytic activity">
    <reaction evidence="6">
        <text>D-ribose 5-phosphate + uracil = psi-UMP + H2O</text>
        <dbReference type="Rhea" id="RHEA:18337"/>
        <dbReference type="ChEBI" id="CHEBI:15377"/>
        <dbReference type="ChEBI" id="CHEBI:17568"/>
        <dbReference type="ChEBI" id="CHEBI:58380"/>
        <dbReference type="ChEBI" id="CHEBI:78346"/>
        <dbReference type="EC" id="4.2.1.70"/>
    </reaction>
</comment>
<evidence type="ECO:0000256" key="2">
    <source>
        <dbReference type="ARBA" id="ARBA00022801"/>
    </source>
</evidence>
<sequence>MENLKKQLIYSKEVMDAIAANRPIVALESTIISHGMPYPQNKETALAVEKIVREHGAVPATVAIIEGEIKIGLTEEEIDFLATADDVIKVSRRDLPFVVSQKKNGGTTVASSMILAELAGIQVFVTGGIGGVHREAQITMDISADLEELANTSVAVVTSGPKSILDLGLTLEYLETKGIPVLGFQTDDFPAFFARKSGYKVDARMNSAADTAKLLFTKWHTLQMDGSVLINNPVPTEFALEESFIESIIEKALSEAKKENINGKAVTPFLLKRVKEYTEGKSLVAAIELVKDNARVGAQVAYELQHLKNCTLELV</sequence>
<dbReference type="RefSeq" id="WP_310260803.1">
    <property type="nucleotide sequence ID" value="NZ_JAVDWA010000006.1"/>
</dbReference>
<dbReference type="GO" id="GO:0016798">
    <property type="term" value="F:hydrolase activity, acting on glycosyl bonds"/>
    <property type="evidence" value="ECO:0007669"/>
    <property type="project" value="UniProtKB-KW"/>
</dbReference>